<proteinExistence type="predicted"/>
<dbReference type="AlphaFoldDB" id="A0A1G9N1D7"/>
<protein>
    <submittedName>
        <fullName evidence="2">Raffinose/stachyose/melibiose transport system substrate-binding protein</fullName>
    </submittedName>
</protein>
<dbReference type="Pfam" id="PF13416">
    <property type="entry name" value="SBP_bac_8"/>
    <property type="match status" value="1"/>
</dbReference>
<keyword evidence="1" id="KW-0732">Signal</keyword>
<dbReference type="EMBL" id="FNGP01000006">
    <property type="protein sequence ID" value="SDL80330.1"/>
    <property type="molecule type" value="Genomic_DNA"/>
</dbReference>
<dbReference type="Gene3D" id="3.40.190.10">
    <property type="entry name" value="Periplasmic binding protein-like II"/>
    <property type="match status" value="1"/>
</dbReference>
<dbReference type="PROSITE" id="PS51257">
    <property type="entry name" value="PROKAR_LIPOPROTEIN"/>
    <property type="match status" value="1"/>
</dbReference>
<reference evidence="2 3" key="1">
    <citation type="submission" date="2016-10" db="EMBL/GenBank/DDBJ databases">
        <authorList>
            <person name="de Groot N.N."/>
        </authorList>
    </citation>
    <scope>NUCLEOTIDE SEQUENCE [LARGE SCALE GENOMIC DNA]</scope>
    <source>
        <strain evidence="2 3">CGMCC 1.9159</strain>
    </source>
</reference>
<feature type="signal peptide" evidence="1">
    <location>
        <begin position="1"/>
        <end position="24"/>
    </location>
</feature>
<feature type="chain" id="PRO_5039440634" evidence="1">
    <location>
        <begin position="25"/>
        <end position="441"/>
    </location>
</feature>
<evidence type="ECO:0000313" key="2">
    <source>
        <dbReference type="EMBL" id="SDL80330.1"/>
    </source>
</evidence>
<sequence length="441" mass="48284">MSTVARKLAPTLMVAALVALSACGGDTGNATDPGGQGGDSAKPESISYWSHWKEGENQQKVLAEAIAAWEEETGITVEAQWQGRTITQKLTPALNTNNVPDLVDSSFARLAPVLAETGQYASMQPAFEKTLEDDTSVADLIPKKYIEGSGLQIDGEPWMLPYTISSEAIWFNGAQHPELKESPPKTWDEFTALLDDLKAAGEVPLALDGDIGGYNAMWFVSGYVREHGPGSFAELVADESGESWKSDEVRAMAERVEALVQQDVFIDGYNASKFPAQQQEWATNKAALLLNGSWIPTETGTYAAEGFEFASFPMPTEQQDKVYTRTDFIGFAIPSKSDAVDWAADLAAFTLQKEYQEKFASEAKVLPVRDDIEVSPELAGVMSEIEKADAVYQQNDAVSHPGYIEKVFWPIHNELVLGNIGADEFINRMAEAQAQYWQDQS</sequence>
<dbReference type="InterPro" id="IPR050490">
    <property type="entry name" value="Bact_solute-bd_prot1"/>
</dbReference>
<gene>
    <name evidence="2" type="ORF">SAMN04488242_2884</name>
</gene>
<organism evidence="2 3">
    <name type="scientific">Tessaracoccus oleiagri</name>
    <dbReference type="NCBI Taxonomy" id="686624"/>
    <lineage>
        <taxon>Bacteria</taxon>
        <taxon>Bacillati</taxon>
        <taxon>Actinomycetota</taxon>
        <taxon>Actinomycetes</taxon>
        <taxon>Propionibacteriales</taxon>
        <taxon>Propionibacteriaceae</taxon>
        <taxon>Tessaracoccus</taxon>
    </lineage>
</organism>
<dbReference type="Proteomes" id="UP000199475">
    <property type="component" value="Unassembled WGS sequence"/>
</dbReference>
<dbReference type="SUPFAM" id="SSF53850">
    <property type="entry name" value="Periplasmic binding protein-like II"/>
    <property type="match status" value="1"/>
</dbReference>
<dbReference type="OrthoDB" id="8663148at2"/>
<accession>A0A1G9N1D7</accession>
<evidence type="ECO:0000256" key="1">
    <source>
        <dbReference type="SAM" id="SignalP"/>
    </source>
</evidence>
<dbReference type="PANTHER" id="PTHR43649">
    <property type="entry name" value="ARABINOSE-BINDING PROTEIN-RELATED"/>
    <property type="match status" value="1"/>
</dbReference>
<evidence type="ECO:0000313" key="3">
    <source>
        <dbReference type="Proteomes" id="UP000199475"/>
    </source>
</evidence>
<dbReference type="RefSeq" id="WP_093253650.1">
    <property type="nucleotide sequence ID" value="NZ_FNGP01000006.1"/>
</dbReference>
<keyword evidence="3" id="KW-1185">Reference proteome</keyword>
<dbReference type="STRING" id="686624.SAMN04488242_2884"/>
<name>A0A1G9N1D7_9ACTN</name>
<dbReference type="InterPro" id="IPR006059">
    <property type="entry name" value="SBP"/>
</dbReference>